<dbReference type="GO" id="GO:0006629">
    <property type="term" value="P:lipid metabolic process"/>
    <property type="evidence" value="ECO:0007669"/>
    <property type="project" value="InterPro"/>
</dbReference>
<dbReference type="SUPFAM" id="SSF51695">
    <property type="entry name" value="PLC-like phosphodiesterases"/>
    <property type="match status" value="1"/>
</dbReference>
<dbReference type="RefSeq" id="WP_119927310.1">
    <property type="nucleotide sequence ID" value="NZ_QZEY01000005.1"/>
</dbReference>
<dbReference type="InterPro" id="IPR017946">
    <property type="entry name" value="PLC-like_Pdiesterase_TIM-brl"/>
</dbReference>
<dbReference type="GO" id="GO:0008081">
    <property type="term" value="F:phosphoric diester hydrolase activity"/>
    <property type="evidence" value="ECO:0007669"/>
    <property type="project" value="InterPro"/>
</dbReference>
<organism evidence="2 3">
    <name type="scientific">Bailinhaonella thermotolerans</name>
    <dbReference type="NCBI Taxonomy" id="1070861"/>
    <lineage>
        <taxon>Bacteria</taxon>
        <taxon>Bacillati</taxon>
        <taxon>Actinomycetota</taxon>
        <taxon>Actinomycetes</taxon>
        <taxon>Streptosporangiales</taxon>
        <taxon>Streptosporangiaceae</taxon>
        <taxon>Bailinhaonella</taxon>
    </lineage>
</organism>
<dbReference type="AlphaFoldDB" id="A0A3A4BLU6"/>
<dbReference type="PANTHER" id="PTHR46211:SF14">
    <property type="entry name" value="GLYCEROPHOSPHODIESTER PHOSPHODIESTERASE"/>
    <property type="match status" value="1"/>
</dbReference>
<dbReference type="OrthoDB" id="9758957at2"/>
<dbReference type="Gene3D" id="3.20.20.190">
    <property type="entry name" value="Phosphatidylinositol (PI) phosphodiesterase"/>
    <property type="match status" value="1"/>
</dbReference>
<accession>A0A3A4BLU6</accession>
<reference evidence="2 3" key="1">
    <citation type="submission" date="2018-09" db="EMBL/GenBank/DDBJ databases">
        <title>YIM 75507 draft genome.</title>
        <authorList>
            <person name="Tang S."/>
            <person name="Feng Y."/>
        </authorList>
    </citation>
    <scope>NUCLEOTIDE SEQUENCE [LARGE SCALE GENOMIC DNA]</scope>
    <source>
        <strain evidence="2 3">YIM 75507</strain>
    </source>
</reference>
<dbReference type="Proteomes" id="UP000265768">
    <property type="component" value="Unassembled WGS sequence"/>
</dbReference>
<evidence type="ECO:0000313" key="3">
    <source>
        <dbReference type="Proteomes" id="UP000265768"/>
    </source>
</evidence>
<evidence type="ECO:0000259" key="1">
    <source>
        <dbReference type="PROSITE" id="PS51704"/>
    </source>
</evidence>
<keyword evidence="3" id="KW-1185">Reference proteome</keyword>
<name>A0A3A4BLU6_9ACTN</name>
<protein>
    <submittedName>
        <fullName evidence="2">Glycerophosphodiester phosphodiesterase</fullName>
    </submittedName>
</protein>
<dbReference type="EMBL" id="QZEY01000005">
    <property type="protein sequence ID" value="RJL31992.1"/>
    <property type="molecule type" value="Genomic_DNA"/>
</dbReference>
<feature type="domain" description="GP-PDE" evidence="1">
    <location>
        <begin position="3"/>
        <end position="289"/>
    </location>
</feature>
<proteinExistence type="predicted"/>
<evidence type="ECO:0000313" key="2">
    <source>
        <dbReference type="EMBL" id="RJL31992.1"/>
    </source>
</evidence>
<sequence>MRVELHGHRGARGLRPENTLPGLVHALELGVDALEIDVAMTADRSVVLTHDLTVSSATSQDTGPAFRGDPKFPYVGRPVAELSLAQLRTLECGVRLKPDPFVATHLDMPGTRMPTLGAALGLLAALEADGVRINVELKSDPSVPWLSPDPFEFTELVVAELERHGRRGPDAAILSFDWRVLSAARSLAPAMQRYALIEEQGLEPGTPWLGGLHLDDFDGDVAAAAAEIGATTLSPEHVLVTSELMARAHAQRLPVVAWTVNEPDEAERLISLGVAGIVTDYPNRMRHVLESRGLPAPQPIRR</sequence>
<gene>
    <name evidence="2" type="ORF">D5H75_16265</name>
</gene>
<dbReference type="PANTHER" id="PTHR46211">
    <property type="entry name" value="GLYCEROPHOSPHORYL DIESTER PHOSPHODIESTERASE"/>
    <property type="match status" value="1"/>
</dbReference>
<comment type="caution">
    <text evidence="2">The sequence shown here is derived from an EMBL/GenBank/DDBJ whole genome shotgun (WGS) entry which is preliminary data.</text>
</comment>
<dbReference type="PROSITE" id="PS51704">
    <property type="entry name" value="GP_PDE"/>
    <property type="match status" value="1"/>
</dbReference>
<dbReference type="Pfam" id="PF03009">
    <property type="entry name" value="GDPD"/>
    <property type="match status" value="1"/>
</dbReference>
<dbReference type="InterPro" id="IPR030395">
    <property type="entry name" value="GP_PDE_dom"/>
</dbReference>